<gene>
    <name evidence="2" type="ORF">SBAD_LOCUS6230</name>
</gene>
<evidence type="ECO:0000313" key="3">
    <source>
        <dbReference type="Proteomes" id="UP000270296"/>
    </source>
</evidence>
<accession>A0A183IRI3</accession>
<feature type="compositionally biased region" description="Basic and acidic residues" evidence="1">
    <location>
        <begin position="11"/>
        <end position="32"/>
    </location>
</feature>
<dbReference type="EMBL" id="UZAM01009586">
    <property type="protein sequence ID" value="VDP09561.1"/>
    <property type="molecule type" value="Genomic_DNA"/>
</dbReference>
<dbReference type="WBParaSite" id="SBAD_0000647301-mRNA-1">
    <property type="protein sequence ID" value="SBAD_0000647301-mRNA-1"/>
    <property type="gene ID" value="SBAD_0000647301"/>
</dbReference>
<protein>
    <submittedName>
        <fullName evidence="2 4">Uncharacterized protein</fullName>
    </submittedName>
</protein>
<reference evidence="4" key="1">
    <citation type="submission" date="2016-06" db="UniProtKB">
        <authorList>
            <consortium name="WormBaseParasite"/>
        </authorList>
    </citation>
    <scope>IDENTIFICATION</scope>
</reference>
<reference evidence="2 3" key="2">
    <citation type="submission" date="2018-11" db="EMBL/GenBank/DDBJ databases">
        <authorList>
            <consortium name="Pathogen Informatics"/>
        </authorList>
    </citation>
    <scope>NUCLEOTIDE SEQUENCE [LARGE SCALE GENOMIC DNA]</scope>
</reference>
<dbReference type="Proteomes" id="UP000270296">
    <property type="component" value="Unassembled WGS sequence"/>
</dbReference>
<sequence length="69" mass="7525">MSPKNLVLANKADDSSKPRRTDSHRLSTLEGERTELKLHSVERGGGDRLIEVSRGGSGVRRAEACLIPL</sequence>
<name>A0A183IRI3_9BILA</name>
<dbReference type="AlphaFoldDB" id="A0A183IRI3"/>
<feature type="region of interest" description="Disordered" evidence="1">
    <location>
        <begin position="1"/>
        <end position="32"/>
    </location>
</feature>
<keyword evidence="3" id="KW-1185">Reference proteome</keyword>
<evidence type="ECO:0000256" key="1">
    <source>
        <dbReference type="SAM" id="MobiDB-lite"/>
    </source>
</evidence>
<evidence type="ECO:0000313" key="4">
    <source>
        <dbReference type="WBParaSite" id="SBAD_0000647301-mRNA-1"/>
    </source>
</evidence>
<evidence type="ECO:0000313" key="2">
    <source>
        <dbReference type="EMBL" id="VDP09561.1"/>
    </source>
</evidence>
<proteinExistence type="predicted"/>
<organism evidence="4">
    <name type="scientific">Soboliphyme baturini</name>
    <dbReference type="NCBI Taxonomy" id="241478"/>
    <lineage>
        <taxon>Eukaryota</taxon>
        <taxon>Metazoa</taxon>
        <taxon>Ecdysozoa</taxon>
        <taxon>Nematoda</taxon>
        <taxon>Enoplea</taxon>
        <taxon>Dorylaimia</taxon>
        <taxon>Dioctophymatida</taxon>
        <taxon>Dioctophymatoidea</taxon>
        <taxon>Soboliphymatidae</taxon>
        <taxon>Soboliphyme</taxon>
    </lineage>
</organism>